<comment type="similarity">
    <text evidence="1">Belongs to the short-chain dehydrogenases/reductases (SDR) family.</text>
</comment>
<gene>
    <name evidence="7" type="ORF">STAS_08230</name>
</gene>
<dbReference type="Pfam" id="PF00106">
    <property type="entry name" value="adh_short"/>
    <property type="match status" value="1"/>
</dbReference>
<dbReference type="Gene3D" id="3.40.50.720">
    <property type="entry name" value="NAD(P)-binding Rossmann-like Domain"/>
    <property type="match status" value="1"/>
</dbReference>
<dbReference type="PANTHER" id="PTHR24320">
    <property type="entry name" value="RETINOL DEHYDROGENASE"/>
    <property type="match status" value="1"/>
</dbReference>
<dbReference type="GO" id="GO:0003779">
    <property type="term" value="F:actin binding"/>
    <property type="evidence" value="ECO:0007669"/>
    <property type="project" value="InterPro"/>
</dbReference>
<organism evidence="7 8">
    <name type="scientific">Striga asiatica</name>
    <name type="common">Asiatic witchweed</name>
    <name type="synonym">Buchnera asiatica</name>
    <dbReference type="NCBI Taxonomy" id="4170"/>
    <lineage>
        <taxon>Eukaryota</taxon>
        <taxon>Viridiplantae</taxon>
        <taxon>Streptophyta</taxon>
        <taxon>Embryophyta</taxon>
        <taxon>Tracheophyta</taxon>
        <taxon>Spermatophyta</taxon>
        <taxon>Magnoliopsida</taxon>
        <taxon>eudicotyledons</taxon>
        <taxon>Gunneridae</taxon>
        <taxon>Pentapetalae</taxon>
        <taxon>asterids</taxon>
        <taxon>lamiids</taxon>
        <taxon>Lamiales</taxon>
        <taxon>Orobanchaceae</taxon>
        <taxon>Buchnereae</taxon>
        <taxon>Striga</taxon>
    </lineage>
</organism>
<dbReference type="InterPro" id="IPR002347">
    <property type="entry name" value="SDR_fam"/>
</dbReference>
<feature type="compositionally biased region" description="Polar residues" evidence="5">
    <location>
        <begin position="440"/>
        <end position="454"/>
    </location>
</feature>
<evidence type="ECO:0000313" key="7">
    <source>
        <dbReference type="EMBL" id="GER32174.1"/>
    </source>
</evidence>
<protein>
    <submittedName>
        <fullName evidence="7">NAD(P)-binding Rossmann-fold superfamily protein</fullName>
    </submittedName>
</protein>
<dbReference type="InterPro" id="IPR011684">
    <property type="entry name" value="NAB"/>
</dbReference>
<sequence>MASPKKGKEKNNGKPPAKKEGLGWIEWLMGWLNLAYEMLFQRIIASNLPNPMPLPPINDLTFVVTGSTSGIGKEIARQLAEAGGHVVMAVRNPNAANDLIKKWQEDWSGRGLPLNIEIFSSSEMGPLSGLSRAMVISDLDERVKTLTRKKTHKENSPDSFAGRADSYYHEHPQLLELLNDLYNSYLSLAYRYCQTLATKQHRHSRCLSPLPNLKFDQNIQLDEEDPGEVIDSPYAESSLSFQSPVAVVPRANEKMDIDMIFADLVMKMVEYDIVLNELNVVEKRVTVLEEENKGLASELLFLKRKAAELARCVLKAREDHRVCMLSRKIEDLQGQIYGLEKRNKEYYEQLVMKWQGEDLSLSLSLSSKGKKKGGEEVELEDCFRAGAGGLGKCFSFQRKDNGDQDKNGRMRPLPALLPGESLLCVQQTNGLEHLRKPLSSGPTSGEFTTTSGDHPQQGRHFRRVAAGVKQAHGHPRFLSVIPSSVREPIPDPFGRPAVRPITLPLACRYSKAGCLVEIRQPRGPKCAGSFEFLGQLTSGPEEAWWNPIIGVRGLELSASDVLSFEAKSFDDRLSIANVILEDGKISRKG</sequence>
<dbReference type="OrthoDB" id="191139at2759"/>
<name>A0A5A7PHJ1_STRAF</name>
<comment type="caution">
    <text evidence="7">The sequence shown here is derived from an EMBL/GenBank/DDBJ whole genome shotgun (WGS) entry which is preliminary data.</text>
</comment>
<dbReference type="GO" id="GO:0016491">
    <property type="term" value="F:oxidoreductase activity"/>
    <property type="evidence" value="ECO:0007669"/>
    <property type="project" value="UniProtKB-KW"/>
</dbReference>
<feature type="domain" description="NAB" evidence="6">
    <location>
        <begin position="116"/>
        <end position="199"/>
    </location>
</feature>
<keyword evidence="2" id="KW-0560">Oxidoreductase</keyword>
<dbReference type="EMBL" id="BKCP01004561">
    <property type="protein sequence ID" value="GER32174.1"/>
    <property type="molecule type" value="Genomic_DNA"/>
</dbReference>
<dbReference type="PROSITE" id="PS51774">
    <property type="entry name" value="NAB"/>
    <property type="match status" value="1"/>
</dbReference>
<evidence type="ECO:0000256" key="4">
    <source>
        <dbReference type="SAM" id="Coils"/>
    </source>
</evidence>
<proteinExistence type="inferred from homology"/>
<keyword evidence="8" id="KW-1185">Reference proteome</keyword>
<evidence type="ECO:0000256" key="2">
    <source>
        <dbReference type="ARBA" id="ARBA00023002"/>
    </source>
</evidence>
<dbReference type="InterPro" id="IPR036291">
    <property type="entry name" value="NAD(P)-bd_dom_sf"/>
</dbReference>
<feature type="coiled-coil region" evidence="4">
    <location>
        <begin position="271"/>
        <end position="305"/>
    </location>
</feature>
<keyword evidence="3 4" id="KW-0175">Coiled coil</keyword>
<evidence type="ECO:0000259" key="6">
    <source>
        <dbReference type="PROSITE" id="PS51774"/>
    </source>
</evidence>
<evidence type="ECO:0000313" key="8">
    <source>
        <dbReference type="Proteomes" id="UP000325081"/>
    </source>
</evidence>
<accession>A0A5A7PHJ1</accession>
<dbReference type="AlphaFoldDB" id="A0A5A7PHJ1"/>
<evidence type="ECO:0000256" key="5">
    <source>
        <dbReference type="SAM" id="MobiDB-lite"/>
    </source>
</evidence>
<dbReference type="SUPFAM" id="SSF51735">
    <property type="entry name" value="NAD(P)-binding Rossmann-fold domains"/>
    <property type="match status" value="1"/>
</dbReference>
<reference evidence="8" key="1">
    <citation type="journal article" date="2019" name="Curr. Biol.">
        <title>Genome Sequence of Striga asiatica Provides Insight into the Evolution of Plant Parasitism.</title>
        <authorList>
            <person name="Yoshida S."/>
            <person name="Kim S."/>
            <person name="Wafula E.K."/>
            <person name="Tanskanen J."/>
            <person name="Kim Y.M."/>
            <person name="Honaas L."/>
            <person name="Yang Z."/>
            <person name="Spallek T."/>
            <person name="Conn C.E."/>
            <person name="Ichihashi Y."/>
            <person name="Cheong K."/>
            <person name="Cui S."/>
            <person name="Der J.P."/>
            <person name="Gundlach H."/>
            <person name="Jiao Y."/>
            <person name="Hori C."/>
            <person name="Ishida J.K."/>
            <person name="Kasahara H."/>
            <person name="Kiba T."/>
            <person name="Kim M.S."/>
            <person name="Koo N."/>
            <person name="Laohavisit A."/>
            <person name="Lee Y.H."/>
            <person name="Lumba S."/>
            <person name="McCourt P."/>
            <person name="Mortimer J.C."/>
            <person name="Mutuku J.M."/>
            <person name="Nomura T."/>
            <person name="Sasaki-Sekimoto Y."/>
            <person name="Seto Y."/>
            <person name="Wang Y."/>
            <person name="Wakatake T."/>
            <person name="Sakakibara H."/>
            <person name="Demura T."/>
            <person name="Yamaguchi S."/>
            <person name="Yoneyama K."/>
            <person name="Manabe R.I."/>
            <person name="Nelson D.C."/>
            <person name="Schulman A.H."/>
            <person name="Timko M.P."/>
            <person name="dePamphilis C.W."/>
            <person name="Choi D."/>
            <person name="Shirasu K."/>
        </authorList>
    </citation>
    <scope>NUCLEOTIDE SEQUENCE [LARGE SCALE GENOMIC DNA]</scope>
    <source>
        <strain evidence="8">cv. UVA1</strain>
    </source>
</reference>
<feature type="region of interest" description="Disordered" evidence="5">
    <location>
        <begin position="436"/>
        <end position="457"/>
    </location>
</feature>
<dbReference type="Proteomes" id="UP000325081">
    <property type="component" value="Unassembled WGS sequence"/>
</dbReference>
<evidence type="ECO:0000256" key="1">
    <source>
        <dbReference type="ARBA" id="ARBA00006484"/>
    </source>
</evidence>
<evidence type="ECO:0000256" key="3">
    <source>
        <dbReference type="ARBA" id="ARBA00023054"/>
    </source>
</evidence>
<dbReference type="PANTHER" id="PTHR24320:SF200">
    <property type="entry name" value="DEHYDROGENASE_REDUCTASE SDR FAMILY MEMBER FEY"/>
    <property type="match status" value="1"/>
</dbReference>